<dbReference type="PANTHER" id="PTHR43610:SF1">
    <property type="entry name" value="N-ACETYLTRANSFERASE DOMAIN-CONTAINING PROTEIN"/>
    <property type="match status" value="1"/>
</dbReference>
<evidence type="ECO:0000313" key="3">
    <source>
        <dbReference type="Proteomes" id="UP000442694"/>
    </source>
</evidence>
<name>A0A833JFR5_9BACT</name>
<dbReference type="EMBL" id="WFLN01000005">
    <property type="protein sequence ID" value="KAB8031751.1"/>
    <property type="molecule type" value="Genomic_DNA"/>
</dbReference>
<dbReference type="SUPFAM" id="SSF55729">
    <property type="entry name" value="Acyl-CoA N-acyltransferases (Nat)"/>
    <property type="match status" value="1"/>
</dbReference>
<dbReference type="PROSITE" id="PS51186">
    <property type="entry name" value="GNAT"/>
    <property type="match status" value="1"/>
</dbReference>
<dbReference type="InterPro" id="IPR000182">
    <property type="entry name" value="GNAT_dom"/>
</dbReference>
<sequence>MLKQFENCKLNGQLVFIRPLMLEDEGLLSEVFSPKLFEYFPINFRTCKDFISESLERRAHNKSFHLLILENKSGRAVGSTSFSNVSLTDKRLEIGSTFFGFDYQKLGYNVEVKLLLLQYLFEVLNLNRVEFKSDDLNTASKLAMEKLGFVKEGLFRNHMIMSDGRLRNSAYYSVIQNEWNHTKKIIIDRFNKKLIKYHF</sequence>
<comment type="caution">
    <text evidence="2">The sequence shown here is derived from an EMBL/GenBank/DDBJ whole genome shotgun (WGS) entry which is preliminary data.</text>
</comment>
<dbReference type="AlphaFoldDB" id="A0A833JFR5"/>
<evidence type="ECO:0000259" key="1">
    <source>
        <dbReference type="PROSITE" id="PS51186"/>
    </source>
</evidence>
<feature type="domain" description="N-acetyltransferase" evidence="1">
    <location>
        <begin position="15"/>
        <end position="178"/>
    </location>
</feature>
<dbReference type="RefSeq" id="WP_152211927.1">
    <property type="nucleotide sequence ID" value="NZ_WFLN01000005.1"/>
</dbReference>
<dbReference type="Pfam" id="PF13302">
    <property type="entry name" value="Acetyltransf_3"/>
    <property type="match status" value="1"/>
</dbReference>
<protein>
    <submittedName>
        <fullName evidence="2">GNAT family N-acetyltransferase</fullName>
    </submittedName>
</protein>
<proteinExistence type="predicted"/>
<keyword evidence="3" id="KW-1185">Reference proteome</keyword>
<keyword evidence="2" id="KW-0808">Transferase</keyword>
<gene>
    <name evidence="2" type="ORF">GCL57_03685</name>
</gene>
<dbReference type="InterPro" id="IPR016181">
    <property type="entry name" value="Acyl_CoA_acyltransferase"/>
</dbReference>
<reference evidence="2 3" key="1">
    <citation type="submission" date="2019-10" db="EMBL/GenBank/DDBJ databases">
        <title>New genus of Silvanigrellaceae.</title>
        <authorList>
            <person name="Pitt A."/>
            <person name="Hahn M.W."/>
        </authorList>
    </citation>
    <scope>NUCLEOTIDE SEQUENCE [LARGE SCALE GENOMIC DNA]</scope>
    <source>
        <strain evidence="2 3">33A1-SZDP</strain>
    </source>
</reference>
<organism evidence="2 3">
    <name type="scientific">Fluviispira multicolorata</name>
    <dbReference type="NCBI Taxonomy" id="2654512"/>
    <lineage>
        <taxon>Bacteria</taxon>
        <taxon>Pseudomonadati</taxon>
        <taxon>Bdellovibrionota</taxon>
        <taxon>Oligoflexia</taxon>
        <taxon>Silvanigrellales</taxon>
        <taxon>Silvanigrellaceae</taxon>
        <taxon>Fluviispira</taxon>
    </lineage>
</organism>
<dbReference type="GO" id="GO:0016747">
    <property type="term" value="F:acyltransferase activity, transferring groups other than amino-acyl groups"/>
    <property type="evidence" value="ECO:0007669"/>
    <property type="project" value="InterPro"/>
</dbReference>
<accession>A0A833JFR5</accession>
<dbReference type="Proteomes" id="UP000442694">
    <property type="component" value="Unassembled WGS sequence"/>
</dbReference>
<evidence type="ECO:0000313" key="2">
    <source>
        <dbReference type="EMBL" id="KAB8031751.1"/>
    </source>
</evidence>
<dbReference type="PANTHER" id="PTHR43610">
    <property type="entry name" value="BLL6696 PROTEIN"/>
    <property type="match status" value="1"/>
</dbReference>
<dbReference type="Gene3D" id="3.40.630.30">
    <property type="match status" value="1"/>
</dbReference>